<dbReference type="PANTHER" id="PTHR31081">
    <property type="entry name" value="UREIDE PERMEASE 1-RELATED-RELATED"/>
    <property type="match status" value="1"/>
</dbReference>
<dbReference type="GO" id="GO:0016020">
    <property type="term" value="C:membrane"/>
    <property type="evidence" value="ECO:0007669"/>
    <property type="project" value="UniProtKB-SubCell"/>
</dbReference>
<evidence type="ECO:0000256" key="6">
    <source>
        <dbReference type="ARBA" id="ARBA00022989"/>
    </source>
</evidence>
<organism evidence="9 10">
    <name type="scientific">Lunatimonas lonarensis</name>
    <dbReference type="NCBI Taxonomy" id="1232681"/>
    <lineage>
        <taxon>Bacteria</taxon>
        <taxon>Pseudomonadati</taxon>
        <taxon>Bacteroidota</taxon>
        <taxon>Cytophagia</taxon>
        <taxon>Cytophagales</taxon>
        <taxon>Cyclobacteriaceae</taxon>
    </lineage>
</organism>
<dbReference type="RefSeq" id="WP_010855251.1">
    <property type="nucleotide sequence ID" value="NZ_AQHR01000085.1"/>
</dbReference>
<evidence type="ECO:0000256" key="8">
    <source>
        <dbReference type="SAM" id="Phobius"/>
    </source>
</evidence>
<protein>
    <submittedName>
        <fullName evidence="9">L-rhamnose-proton symporter</fullName>
    </submittedName>
</protein>
<dbReference type="InterPro" id="IPR030189">
    <property type="entry name" value="UPS_plant"/>
</dbReference>
<evidence type="ECO:0000256" key="3">
    <source>
        <dbReference type="ARBA" id="ARBA00022692"/>
    </source>
</evidence>
<dbReference type="STRING" id="1232681.ADIS_3117"/>
<gene>
    <name evidence="9" type="ORF">ADIS_3117</name>
</gene>
<comment type="caution">
    <text evidence="9">The sequence shown here is derived from an EMBL/GenBank/DDBJ whole genome shotgun (WGS) entry which is preliminary data.</text>
</comment>
<evidence type="ECO:0000313" key="10">
    <source>
        <dbReference type="Proteomes" id="UP000013909"/>
    </source>
</evidence>
<feature type="transmembrane region" description="Helical" evidence="8">
    <location>
        <begin position="79"/>
        <end position="99"/>
    </location>
</feature>
<dbReference type="Proteomes" id="UP000013909">
    <property type="component" value="Unassembled WGS sequence"/>
</dbReference>
<evidence type="ECO:0000256" key="5">
    <source>
        <dbReference type="ARBA" id="ARBA00022840"/>
    </source>
</evidence>
<comment type="subcellular location">
    <subcellularLocation>
        <location evidence="1">Membrane</location>
        <topology evidence="1">Multi-pass membrane protein</topology>
    </subcellularLocation>
</comment>
<feature type="transmembrane region" description="Helical" evidence="8">
    <location>
        <begin position="176"/>
        <end position="194"/>
    </location>
</feature>
<keyword evidence="10" id="KW-1185">Reference proteome</keyword>
<feature type="transmembrane region" description="Helical" evidence="8">
    <location>
        <begin position="106"/>
        <end position="127"/>
    </location>
</feature>
<evidence type="ECO:0000256" key="1">
    <source>
        <dbReference type="ARBA" id="ARBA00004141"/>
    </source>
</evidence>
<dbReference type="EMBL" id="AQHR01000085">
    <property type="protein sequence ID" value="EON76667.1"/>
    <property type="molecule type" value="Genomic_DNA"/>
</dbReference>
<dbReference type="PANTHER" id="PTHR31081:SF17">
    <property type="entry name" value="UREIDE PERMEASE"/>
    <property type="match status" value="1"/>
</dbReference>
<dbReference type="OrthoDB" id="110585at2"/>
<evidence type="ECO:0000256" key="2">
    <source>
        <dbReference type="ARBA" id="ARBA00022448"/>
    </source>
</evidence>
<keyword evidence="4" id="KW-0547">Nucleotide-binding</keyword>
<dbReference type="InterPro" id="IPR009834">
    <property type="entry name" value="Ureide_permease"/>
</dbReference>
<feature type="transmembrane region" description="Helical" evidence="8">
    <location>
        <begin position="214"/>
        <end position="236"/>
    </location>
</feature>
<feature type="transmembrane region" description="Helical" evidence="8">
    <location>
        <begin position="283"/>
        <end position="304"/>
    </location>
</feature>
<dbReference type="AlphaFoldDB" id="R7ZRG7"/>
<keyword evidence="5" id="KW-0067">ATP-binding</keyword>
<keyword evidence="6 8" id="KW-1133">Transmembrane helix</keyword>
<dbReference type="GO" id="GO:0005524">
    <property type="term" value="F:ATP binding"/>
    <property type="evidence" value="ECO:0007669"/>
    <property type="project" value="UniProtKB-KW"/>
</dbReference>
<evidence type="ECO:0000256" key="7">
    <source>
        <dbReference type="ARBA" id="ARBA00023136"/>
    </source>
</evidence>
<feature type="transmembrane region" description="Helical" evidence="8">
    <location>
        <begin position="139"/>
        <end position="156"/>
    </location>
</feature>
<name>R7ZRG7_9BACT</name>
<accession>R7ZRG7</accession>
<feature type="transmembrane region" description="Helical" evidence="8">
    <location>
        <begin position="6"/>
        <end position="26"/>
    </location>
</feature>
<reference evidence="9 10" key="1">
    <citation type="submission" date="2013-02" db="EMBL/GenBank/DDBJ databases">
        <title>A novel strain isolated from Lonar lake, Maharashtra, India.</title>
        <authorList>
            <person name="Singh A."/>
        </authorList>
    </citation>
    <scope>NUCLEOTIDE SEQUENCE [LARGE SCALE GENOMIC DNA]</scope>
    <source>
        <strain evidence="9 10">AK24</strain>
    </source>
</reference>
<feature type="transmembrane region" description="Helical" evidence="8">
    <location>
        <begin position="316"/>
        <end position="335"/>
    </location>
</feature>
<keyword evidence="2" id="KW-0813">Transport</keyword>
<sequence>MILIENYTLAILAFITCMICWGSWANTQKMASNFRFELYYWDLIIGILITAFVAAITLGSMGTEGRTFWEDLSQAEGRSILMAILGGIVWNLGNLLLVAGIALTGLAVAFPIGGGLAWVLGIGYNFFLEYTDKGSTEGSPLLLLVGVLCIIVAIFFSGRSYKKLEGEYSKASTKGIVVSVIAGILIAFFYGFVVQSMDNAFVAGGTGSLTPFTAVFFFSIGTLICTLIANPLFMKYPVHGTPVSMKGYKAATLKEHAAGWTGGLIWMGGMVLSFMAVGAGSPAISYALSNAAPVVAAIWGVFIWKEFAGSDQKTNRLLAGMFVLYLIGLVIIVVSKLV</sequence>
<dbReference type="Pfam" id="PF07168">
    <property type="entry name" value="Ureide_permease"/>
    <property type="match status" value="2"/>
</dbReference>
<evidence type="ECO:0000256" key="4">
    <source>
        <dbReference type="ARBA" id="ARBA00022741"/>
    </source>
</evidence>
<dbReference type="PATRIC" id="fig|1288963.3.peg.3111"/>
<proteinExistence type="predicted"/>
<feature type="transmembrane region" description="Helical" evidence="8">
    <location>
        <begin position="38"/>
        <end position="59"/>
    </location>
</feature>
<dbReference type="GO" id="GO:0022857">
    <property type="term" value="F:transmembrane transporter activity"/>
    <property type="evidence" value="ECO:0007669"/>
    <property type="project" value="InterPro"/>
</dbReference>
<keyword evidence="7 8" id="KW-0472">Membrane</keyword>
<keyword evidence="3 8" id="KW-0812">Transmembrane</keyword>
<evidence type="ECO:0000313" key="9">
    <source>
        <dbReference type="EMBL" id="EON76667.1"/>
    </source>
</evidence>
<feature type="transmembrane region" description="Helical" evidence="8">
    <location>
        <begin position="257"/>
        <end position="277"/>
    </location>
</feature>